<sequence length="136" mass="15530">MWEIVEQIDIILGLIAVALSLIFWSRKKSADWRNKKNRGYVETDTRKGQIGLSVPDCFNDRYRSRMAVNESDMDRVLKLRLASFNGKVIVSDAAYWACQRLNAYAMKIVFDFTGTPIRVLGVGAGDREDLPQLSRQ</sequence>
<name>A0A370DU81_9GAMM</name>
<keyword evidence="1" id="KW-1133">Transmembrane helix</keyword>
<accession>A0A370DU81</accession>
<gene>
    <name evidence="2" type="ORF">DIZ79_14155</name>
</gene>
<proteinExistence type="predicted"/>
<reference evidence="2 3" key="1">
    <citation type="journal article" date="2018" name="ISME J.">
        <title>Endosymbiont genomes yield clues of tubeworm success.</title>
        <authorList>
            <person name="Li Y."/>
            <person name="Liles M.R."/>
            <person name="Halanych K.M."/>
        </authorList>
    </citation>
    <scope>NUCLEOTIDE SEQUENCE [LARGE SCALE GENOMIC DNA]</scope>
    <source>
        <strain evidence="2">A1422</strain>
    </source>
</reference>
<keyword evidence="1" id="KW-0812">Transmembrane</keyword>
<evidence type="ECO:0000313" key="3">
    <source>
        <dbReference type="Proteomes" id="UP000255508"/>
    </source>
</evidence>
<protein>
    <submittedName>
        <fullName evidence="2">Uncharacterized protein</fullName>
    </submittedName>
</protein>
<evidence type="ECO:0000313" key="2">
    <source>
        <dbReference type="EMBL" id="RDH88855.1"/>
    </source>
</evidence>
<dbReference type="AlphaFoldDB" id="A0A370DU81"/>
<feature type="transmembrane region" description="Helical" evidence="1">
    <location>
        <begin position="6"/>
        <end position="25"/>
    </location>
</feature>
<organism evidence="2 3">
    <name type="scientific">endosymbiont of Lamellibrachia luymesi</name>
    <dbReference type="NCBI Taxonomy" id="2200907"/>
    <lineage>
        <taxon>Bacteria</taxon>
        <taxon>Pseudomonadati</taxon>
        <taxon>Pseudomonadota</taxon>
        <taxon>Gammaproteobacteria</taxon>
        <taxon>sulfur-oxidizing symbionts</taxon>
    </lineage>
</organism>
<comment type="caution">
    <text evidence="2">The sequence shown here is derived from an EMBL/GenBank/DDBJ whole genome shotgun (WGS) entry which is preliminary data.</text>
</comment>
<dbReference type="Proteomes" id="UP000255508">
    <property type="component" value="Unassembled WGS sequence"/>
</dbReference>
<dbReference type="EMBL" id="QFXD01000243">
    <property type="protein sequence ID" value="RDH88855.1"/>
    <property type="molecule type" value="Genomic_DNA"/>
</dbReference>
<evidence type="ECO:0000256" key="1">
    <source>
        <dbReference type="SAM" id="Phobius"/>
    </source>
</evidence>
<keyword evidence="1" id="KW-0472">Membrane</keyword>